<dbReference type="Gene3D" id="3.40.50.620">
    <property type="entry name" value="HUPs"/>
    <property type="match status" value="1"/>
</dbReference>
<dbReference type="InterPro" id="IPR015273">
    <property type="entry name" value="Cys-tRNA-synt_Ia_DALR"/>
</dbReference>
<dbReference type="GO" id="GO:0006423">
    <property type="term" value="P:cysteinyl-tRNA aminoacylation"/>
    <property type="evidence" value="ECO:0007669"/>
    <property type="project" value="UniProtKB-UniRule"/>
</dbReference>
<dbReference type="EMBL" id="AMFJ01000472">
    <property type="protein sequence ID" value="EKE27495.1"/>
    <property type="molecule type" value="Genomic_DNA"/>
</dbReference>
<dbReference type="InterPro" id="IPR009080">
    <property type="entry name" value="tRNAsynth_Ia_anticodon-bd"/>
</dbReference>
<feature type="domain" description="Cysteinyl-tRNA synthetase class Ia DALR" evidence="13">
    <location>
        <begin position="369"/>
        <end position="428"/>
    </location>
</feature>
<evidence type="ECO:0000256" key="8">
    <source>
        <dbReference type="ARBA" id="ARBA00022833"/>
    </source>
</evidence>
<dbReference type="AlphaFoldDB" id="K2GVY1"/>
<evidence type="ECO:0000256" key="11">
    <source>
        <dbReference type="ARBA" id="ARBA00023146"/>
    </source>
</evidence>
<comment type="subcellular location">
    <subcellularLocation>
        <location evidence="1 12">Cytoplasm</location>
    </subcellularLocation>
</comment>
<dbReference type="PANTHER" id="PTHR10890">
    <property type="entry name" value="CYSTEINYL-TRNA SYNTHETASE"/>
    <property type="match status" value="1"/>
</dbReference>
<feature type="short sequence motif" description="'HIGH' region" evidence="12">
    <location>
        <begin position="29"/>
        <end position="39"/>
    </location>
</feature>
<name>K2GVY1_9BACT</name>
<protein>
    <recommendedName>
        <fullName evidence="12">Cysteine--tRNA ligase</fullName>
        <ecNumber evidence="12">6.1.1.16</ecNumber>
    </recommendedName>
    <alternativeName>
        <fullName evidence="12">Cysteinyl-tRNA synthetase</fullName>
        <shortName evidence="12">CysRS</shortName>
    </alternativeName>
</protein>
<keyword evidence="4 12" id="KW-0963">Cytoplasm</keyword>
<dbReference type="GO" id="GO:0005829">
    <property type="term" value="C:cytosol"/>
    <property type="evidence" value="ECO:0007669"/>
    <property type="project" value="TreeGrafter"/>
</dbReference>
<keyword evidence="9 12" id="KW-0067">ATP-binding</keyword>
<organism evidence="14">
    <name type="scientific">uncultured bacterium</name>
    <name type="common">gcode 4</name>
    <dbReference type="NCBI Taxonomy" id="1234023"/>
    <lineage>
        <taxon>Bacteria</taxon>
        <taxon>environmental samples</taxon>
    </lineage>
</organism>
<keyword evidence="8 12" id="KW-0862">Zinc</keyword>
<dbReference type="Gene3D" id="1.20.120.1910">
    <property type="entry name" value="Cysteine-tRNA ligase, C-terminal anti-codon recognition domain"/>
    <property type="match status" value="1"/>
</dbReference>
<dbReference type="GO" id="GO:0008270">
    <property type="term" value="F:zinc ion binding"/>
    <property type="evidence" value="ECO:0007669"/>
    <property type="project" value="UniProtKB-UniRule"/>
</dbReference>
<dbReference type="Pfam" id="PF09190">
    <property type="entry name" value="DALR_2"/>
    <property type="match status" value="1"/>
</dbReference>
<evidence type="ECO:0000313" key="14">
    <source>
        <dbReference type="EMBL" id="EKE27495.1"/>
    </source>
</evidence>
<dbReference type="PANTHER" id="PTHR10890:SF3">
    <property type="entry name" value="CYSTEINE--TRNA LIGASE, CYTOPLASMIC"/>
    <property type="match status" value="1"/>
</dbReference>
<reference evidence="14" key="1">
    <citation type="journal article" date="2012" name="Science">
        <title>Fermentation, hydrogen, and sulfur metabolism in multiple uncultivated bacterial phyla.</title>
        <authorList>
            <person name="Wrighton K.C."/>
            <person name="Thomas B.C."/>
            <person name="Sharon I."/>
            <person name="Miller C.S."/>
            <person name="Castelle C.J."/>
            <person name="VerBerkmoes N.C."/>
            <person name="Wilkins M.J."/>
            <person name="Hettich R.L."/>
            <person name="Lipton M.S."/>
            <person name="Williams K.H."/>
            <person name="Long P.E."/>
            <person name="Banfield J.F."/>
        </authorList>
    </citation>
    <scope>NUCLEOTIDE SEQUENCE [LARGE SCALE GENOMIC DNA]</scope>
</reference>
<dbReference type="InterPro" id="IPR024909">
    <property type="entry name" value="Cys-tRNA/MSH_ligase"/>
</dbReference>
<dbReference type="InterPro" id="IPR032678">
    <property type="entry name" value="tRNA-synt_1_cat_dom"/>
</dbReference>
<evidence type="ECO:0000259" key="13">
    <source>
        <dbReference type="SMART" id="SM00840"/>
    </source>
</evidence>
<feature type="binding site" evidence="12">
    <location>
        <position position="220"/>
    </location>
    <ligand>
        <name>Zn(2+)</name>
        <dbReference type="ChEBI" id="CHEBI:29105"/>
    </ligand>
</feature>
<evidence type="ECO:0000256" key="4">
    <source>
        <dbReference type="ARBA" id="ARBA00022490"/>
    </source>
</evidence>
<keyword evidence="11 12" id="KW-0030">Aminoacyl-tRNA synthetase</keyword>
<sequence>MQLTNSLTRKKEKFKPLKEEKVKVYYCWPTPYNYTHIGNLRTYLFSDMAVKALKFMWYKIETTMNLTDIDDKTIRDSIKNGENLRDFTQRYIDFFFDDLAKLNIAKADNISRISDLIDVMVEIINWLLSKWYAYMAEDGSVYYSISKFKSYWELAHLDFWGMKTSVRIDNDEYDKDEAADFVLWKAYDEVKDWPNKWEAKLKVNWEEKIIWGRPGWHIECSACNLKFFWAQIDLHIWAIDLLFPHHQNEVAQTEAFTGKQFSKYWMHAWHLLVDNKKMSKSKGNFYTLRDVEEKMNWILTLDEIYRGFRMMNLQARYDDSFNFTFDKLKQAATTLKTFDEVFKRIKNYAPVEWKVKKEVSENIQAFIQEYISKLEDDFNTPEALATVFEFIKYVNTFIDAEAFNDKEIKAVIDVFKTFNEVLSIMDFTILEKEENIPENIIKLVEQRVQAKLAHDFTLADSIRSEVEKRWYKIVDDKNWSRAEAI</sequence>
<proteinExistence type="inferred from homology"/>
<keyword evidence="5 12" id="KW-0436">Ligase</keyword>
<evidence type="ECO:0000256" key="10">
    <source>
        <dbReference type="ARBA" id="ARBA00022917"/>
    </source>
</evidence>
<comment type="cofactor">
    <cofactor evidence="12">
        <name>Zn(2+)</name>
        <dbReference type="ChEBI" id="CHEBI:29105"/>
    </cofactor>
    <text evidence="12">Binds 1 zinc ion per subunit.</text>
</comment>
<feature type="binding site" evidence="12">
    <location>
        <position position="249"/>
    </location>
    <ligand>
        <name>Zn(2+)</name>
        <dbReference type="ChEBI" id="CHEBI:29105"/>
    </ligand>
</feature>
<evidence type="ECO:0000256" key="5">
    <source>
        <dbReference type="ARBA" id="ARBA00022598"/>
    </source>
</evidence>
<feature type="binding site" evidence="12">
    <location>
        <position position="280"/>
    </location>
    <ligand>
        <name>ATP</name>
        <dbReference type="ChEBI" id="CHEBI:30616"/>
    </ligand>
</feature>
<keyword evidence="7 12" id="KW-0547">Nucleotide-binding</keyword>
<comment type="caution">
    <text evidence="14">The sequence shown here is derived from an EMBL/GenBank/DDBJ whole genome shotgun (WGS) entry which is preliminary data.</text>
</comment>
<feature type="short sequence motif" description="'KMSKS' region" evidence="12">
    <location>
        <begin position="277"/>
        <end position="281"/>
    </location>
</feature>
<evidence type="ECO:0000256" key="3">
    <source>
        <dbReference type="ARBA" id="ARBA00011245"/>
    </source>
</evidence>
<gene>
    <name evidence="12" type="primary">cysS</name>
    <name evidence="14" type="ORF">ACD_3C00198G0009</name>
</gene>
<keyword evidence="6 12" id="KW-0479">Metal-binding</keyword>
<evidence type="ECO:0000256" key="2">
    <source>
        <dbReference type="ARBA" id="ARBA00005594"/>
    </source>
</evidence>
<dbReference type="NCBIfam" id="TIGR00435">
    <property type="entry name" value="cysS"/>
    <property type="match status" value="1"/>
</dbReference>
<feature type="binding site" evidence="12">
    <location>
        <position position="245"/>
    </location>
    <ligand>
        <name>Zn(2+)</name>
        <dbReference type="ChEBI" id="CHEBI:29105"/>
    </ligand>
</feature>
<dbReference type="Pfam" id="PF01406">
    <property type="entry name" value="tRNA-synt_1e"/>
    <property type="match status" value="1"/>
</dbReference>
<dbReference type="SUPFAM" id="SSF47323">
    <property type="entry name" value="Anticodon-binding domain of a subclass of class I aminoacyl-tRNA synthetases"/>
    <property type="match status" value="1"/>
</dbReference>
<evidence type="ECO:0000256" key="12">
    <source>
        <dbReference type="HAMAP-Rule" id="MF_00041"/>
    </source>
</evidence>
<dbReference type="InterPro" id="IPR015803">
    <property type="entry name" value="Cys-tRNA-ligase"/>
</dbReference>
<accession>K2GVY1</accession>
<dbReference type="HAMAP" id="MF_00041">
    <property type="entry name" value="Cys_tRNA_synth"/>
    <property type="match status" value="1"/>
</dbReference>
<comment type="similarity">
    <text evidence="2 12">Belongs to the class-I aminoacyl-tRNA synthetase family.</text>
</comment>
<dbReference type="SUPFAM" id="SSF52374">
    <property type="entry name" value="Nucleotidylyl transferase"/>
    <property type="match status" value="1"/>
</dbReference>
<evidence type="ECO:0000256" key="7">
    <source>
        <dbReference type="ARBA" id="ARBA00022741"/>
    </source>
</evidence>
<dbReference type="EC" id="6.1.1.16" evidence="12"/>
<dbReference type="SMART" id="SM00840">
    <property type="entry name" value="DALR_2"/>
    <property type="match status" value="1"/>
</dbReference>
<evidence type="ECO:0000256" key="9">
    <source>
        <dbReference type="ARBA" id="ARBA00022840"/>
    </source>
</evidence>
<comment type="subunit">
    <text evidence="3 12">Monomer.</text>
</comment>
<dbReference type="InterPro" id="IPR014729">
    <property type="entry name" value="Rossmann-like_a/b/a_fold"/>
</dbReference>
<keyword evidence="10 12" id="KW-0648">Protein biosynthesis</keyword>
<comment type="catalytic activity">
    <reaction evidence="12">
        <text>tRNA(Cys) + L-cysteine + ATP = L-cysteinyl-tRNA(Cys) + AMP + diphosphate</text>
        <dbReference type="Rhea" id="RHEA:17773"/>
        <dbReference type="Rhea" id="RHEA-COMP:9661"/>
        <dbReference type="Rhea" id="RHEA-COMP:9679"/>
        <dbReference type="ChEBI" id="CHEBI:30616"/>
        <dbReference type="ChEBI" id="CHEBI:33019"/>
        <dbReference type="ChEBI" id="CHEBI:35235"/>
        <dbReference type="ChEBI" id="CHEBI:78442"/>
        <dbReference type="ChEBI" id="CHEBI:78517"/>
        <dbReference type="ChEBI" id="CHEBI:456215"/>
        <dbReference type="EC" id="6.1.1.16"/>
    </reaction>
</comment>
<dbReference type="PRINTS" id="PR00983">
    <property type="entry name" value="TRNASYNTHCYS"/>
</dbReference>
<dbReference type="GO" id="GO:0004817">
    <property type="term" value="F:cysteine-tRNA ligase activity"/>
    <property type="evidence" value="ECO:0007669"/>
    <property type="project" value="UniProtKB-UniRule"/>
</dbReference>
<feature type="binding site" evidence="12">
    <location>
        <position position="27"/>
    </location>
    <ligand>
        <name>Zn(2+)</name>
        <dbReference type="ChEBI" id="CHEBI:29105"/>
    </ligand>
</feature>
<evidence type="ECO:0000256" key="1">
    <source>
        <dbReference type="ARBA" id="ARBA00004496"/>
    </source>
</evidence>
<dbReference type="GO" id="GO:0005524">
    <property type="term" value="F:ATP binding"/>
    <property type="evidence" value="ECO:0007669"/>
    <property type="project" value="UniProtKB-UniRule"/>
</dbReference>
<evidence type="ECO:0000256" key="6">
    <source>
        <dbReference type="ARBA" id="ARBA00022723"/>
    </source>
</evidence>